<keyword evidence="1" id="KW-1133">Transmembrane helix</keyword>
<dbReference type="EMBL" id="BMGR01000001">
    <property type="protein sequence ID" value="GGF87698.1"/>
    <property type="molecule type" value="Genomic_DNA"/>
</dbReference>
<dbReference type="RefSeq" id="WP_188528021.1">
    <property type="nucleotide sequence ID" value="NZ_BMGR01000001.1"/>
</dbReference>
<organism evidence="2 3">
    <name type="scientific">Paenibacillus abyssi</name>
    <dbReference type="NCBI Taxonomy" id="1340531"/>
    <lineage>
        <taxon>Bacteria</taxon>
        <taxon>Bacillati</taxon>
        <taxon>Bacillota</taxon>
        <taxon>Bacilli</taxon>
        <taxon>Bacillales</taxon>
        <taxon>Paenibacillaceae</taxon>
        <taxon>Paenibacillus</taxon>
    </lineage>
</organism>
<sequence length="109" mass="11523">MKWSTFIAGGLVGMTAVAFLANKRPGALTWMSSAAGDVWSGMKNRGLGKIVTTNMADLSNKAVPKSEGGSEEASGKAWLQIGQLLEKDPKVKQEADKILADNTAAEPHH</sequence>
<comment type="caution">
    <text evidence="2">The sequence shown here is derived from an EMBL/GenBank/DDBJ whole genome shotgun (WGS) entry which is preliminary data.</text>
</comment>
<keyword evidence="1" id="KW-0472">Membrane</keyword>
<proteinExistence type="predicted"/>
<dbReference type="Proteomes" id="UP000644756">
    <property type="component" value="Unassembled WGS sequence"/>
</dbReference>
<gene>
    <name evidence="2" type="ORF">GCM10010916_01270</name>
</gene>
<evidence type="ECO:0000313" key="3">
    <source>
        <dbReference type="Proteomes" id="UP000644756"/>
    </source>
</evidence>
<keyword evidence="1" id="KW-0812">Transmembrane</keyword>
<evidence type="ECO:0000256" key="1">
    <source>
        <dbReference type="SAM" id="Phobius"/>
    </source>
</evidence>
<keyword evidence="3" id="KW-1185">Reference proteome</keyword>
<name>A0A917CJH2_9BACL</name>
<accession>A0A917CJH2</accession>
<reference evidence="2" key="2">
    <citation type="submission" date="2020-09" db="EMBL/GenBank/DDBJ databases">
        <authorList>
            <person name="Sun Q."/>
            <person name="Zhou Y."/>
        </authorList>
    </citation>
    <scope>NUCLEOTIDE SEQUENCE</scope>
    <source>
        <strain evidence="2">CGMCC 1.12987</strain>
    </source>
</reference>
<feature type="transmembrane region" description="Helical" evidence="1">
    <location>
        <begin position="6"/>
        <end position="22"/>
    </location>
</feature>
<dbReference type="AlphaFoldDB" id="A0A917CJH2"/>
<evidence type="ECO:0000313" key="2">
    <source>
        <dbReference type="EMBL" id="GGF87698.1"/>
    </source>
</evidence>
<protein>
    <submittedName>
        <fullName evidence="2">Uncharacterized protein</fullName>
    </submittedName>
</protein>
<reference evidence="2" key="1">
    <citation type="journal article" date="2014" name="Int. J. Syst. Evol. Microbiol.">
        <title>Complete genome sequence of Corynebacterium casei LMG S-19264T (=DSM 44701T), isolated from a smear-ripened cheese.</title>
        <authorList>
            <consortium name="US DOE Joint Genome Institute (JGI-PGF)"/>
            <person name="Walter F."/>
            <person name="Albersmeier A."/>
            <person name="Kalinowski J."/>
            <person name="Ruckert C."/>
        </authorList>
    </citation>
    <scope>NUCLEOTIDE SEQUENCE</scope>
    <source>
        <strain evidence="2">CGMCC 1.12987</strain>
    </source>
</reference>